<gene>
    <name evidence="5" type="ORF">PEVE_00008268</name>
</gene>
<dbReference type="PANTHER" id="PTHR10751">
    <property type="entry name" value="GUANYLATE BINDING PROTEIN"/>
    <property type="match status" value="1"/>
</dbReference>
<protein>
    <recommendedName>
        <fullName evidence="4">GB1/RHD3-type G domain-containing protein</fullName>
    </recommendedName>
</protein>
<comment type="caution">
    <text evidence="5">The sequence shown here is derived from an EMBL/GenBank/DDBJ whole genome shotgun (WGS) entry which is preliminary data.</text>
</comment>
<reference evidence="5 6" key="1">
    <citation type="submission" date="2022-05" db="EMBL/GenBank/DDBJ databases">
        <authorList>
            <consortium name="Genoscope - CEA"/>
            <person name="William W."/>
        </authorList>
    </citation>
    <scope>NUCLEOTIDE SEQUENCE [LARGE SCALE GENOMIC DNA]</scope>
</reference>
<comment type="similarity">
    <text evidence="3">Belongs to the TRAFAC class dynamin-like GTPase superfamily. GB1/RHD3 GTPase family.</text>
</comment>
<dbReference type="InterPro" id="IPR030386">
    <property type="entry name" value="G_GB1_RHD3_dom"/>
</dbReference>
<evidence type="ECO:0000313" key="5">
    <source>
        <dbReference type="EMBL" id="CAH3172162.1"/>
    </source>
</evidence>
<evidence type="ECO:0000256" key="1">
    <source>
        <dbReference type="ARBA" id="ARBA00022741"/>
    </source>
</evidence>
<evidence type="ECO:0000256" key="2">
    <source>
        <dbReference type="ARBA" id="ARBA00023134"/>
    </source>
</evidence>
<name>A0ABN8R2R6_9CNID</name>
<feature type="domain" description="GB1/RHD3-type G" evidence="4">
    <location>
        <begin position="44"/>
        <end position="220"/>
    </location>
</feature>
<keyword evidence="2" id="KW-0342">GTP-binding</keyword>
<sequence>MAIPLCLPNNCTWDSETGLRVSSEEERRYLYVVEDALEQLRKIKEPVCVVSIAGPYRRGKSFVLSEVFGQPEVFPLGHKMKPETMGIWLWIVPRAFEDSTGREFKVVLLDTEGTDAVTSESYDNSQIFTLTVLLSSVLIYNSQCVPTRADREGLNYIAKLSQSIEGPSKTKAEAGKSQEDLKFFCKTFPFLIWLLRDDTLDLPSDCNSYKEYFLKEVYFI</sequence>
<evidence type="ECO:0000259" key="4">
    <source>
        <dbReference type="PROSITE" id="PS51715"/>
    </source>
</evidence>
<keyword evidence="6" id="KW-1185">Reference proteome</keyword>
<dbReference type="Gene3D" id="3.40.50.300">
    <property type="entry name" value="P-loop containing nucleotide triphosphate hydrolases"/>
    <property type="match status" value="1"/>
</dbReference>
<keyword evidence="1" id="KW-0547">Nucleotide-binding</keyword>
<dbReference type="Pfam" id="PF02263">
    <property type="entry name" value="GBP"/>
    <property type="match status" value="1"/>
</dbReference>
<dbReference type="SUPFAM" id="SSF52540">
    <property type="entry name" value="P-loop containing nucleoside triphosphate hydrolases"/>
    <property type="match status" value="1"/>
</dbReference>
<dbReference type="InterPro" id="IPR015894">
    <property type="entry name" value="Guanylate-bd_N"/>
</dbReference>
<accession>A0ABN8R2R6</accession>
<evidence type="ECO:0000256" key="3">
    <source>
        <dbReference type="PROSITE-ProRule" id="PRU01052"/>
    </source>
</evidence>
<dbReference type="InterPro" id="IPR027417">
    <property type="entry name" value="P-loop_NTPase"/>
</dbReference>
<organism evidence="5 6">
    <name type="scientific">Porites evermanni</name>
    <dbReference type="NCBI Taxonomy" id="104178"/>
    <lineage>
        <taxon>Eukaryota</taxon>
        <taxon>Metazoa</taxon>
        <taxon>Cnidaria</taxon>
        <taxon>Anthozoa</taxon>
        <taxon>Hexacorallia</taxon>
        <taxon>Scleractinia</taxon>
        <taxon>Fungiina</taxon>
        <taxon>Poritidae</taxon>
        <taxon>Porites</taxon>
    </lineage>
</organism>
<dbReference type="EMBL" id="CALNXI010001562">
    <property type="protein sequence ID" value="CAH3172162.1"/>
    <property type="molecule type" value="Genomic_DNA"/>
</dbReference>
<evidence type="ECO:0000313" key="6">
    <source>
        <dbReference type="Proteomes" id="UP001159427"/>
    </source>
</evidence>
<dbReference type="Proteomes" id="UP001159427">
    <property type="component" value="Unassembled WGS sequence"/>
</dbReference>
<proteinExistence type="inferred from homology"/>
<dbReference type="PROSITE" id="PS51715">
    <property type="entry name" value="G_GB1_RHD3"/>
    <property type="match status" value="1"/>
</dbReference>